<dbReference type="AlphaFoldDB" id="A0A5N6KP36"/>
<accession>A0A5N6KP36</accession>
<dbReference type="InterPro" id="IPR046670">
    <property type="entry name" value="DUF6540"/>
</dbReference>
<dbReference type="OrthoDB" id="37659at2759"/>
<protein>
    <submittedName>
        <fullName evidence="1">Uncharacterized protein</fullName>
    </submittedName>
</protein>
<dbReference type="Pfam" id="PF20174">
    <property type="entry name" value="DUF6540"/>
    <property type="match status" value="1"/>
</dbReference>
<dbReference type="Proteomes" id="UP000327013">
    <property type="component" value="Unassembled WGS sequence"/>
</dbReference>
<organism evidence="1 2">
    <name type="scientific">Carpinus fangiana</name>
    <dbReference type="NCBI Taxonomy" id="176857"/>
    <lineage>
        <taxon>Eukaryota</taxon>
        <taxon>Viridiplantae</taxon>
        <taxon>Streptophyta</taxon>
        <taxon>Embryophyta</taxon>
        <taxon>Tracheophyta</taxon>
        <taxon>Spermatophyta</taxon>
        <taxon>Magnoliopsida</taxon>
        <taxon>eudicotyledons</taxon>
        <taxon>Gunneridae</taxon>
        <taxon>Pentapetalae</taxon>
        <taxon>rosids</taxon>
        <taxon>fabids</taxon>
        <taxon>Fagales</taxon>
        <taxon>Betulaceae</taxon>
        <taxon>Carpinus</taxon>
    </lineage>
</organism>
<evidence type="ECO:0000313" key="1">
    <source>
        <dbReference type="EMBL" id="KAB8336855.1"/>
    </source>
</evidence>
<sequence length="130" mass="15135">MSNDEDAVKLFVVIYDQGVGFKHWALFVDDREKFIVLHAIGSEGRFRFEERKSNARESKRDPELVELATIDKDQIPRLRRAARRQPLNRGPGWNCQDFVLELVQEAIDNGMIEVDDEKVKEIRGKMDGFE</sequence>
<evidence type="ECO:0000313" key="2">
    <source>
        <dbReference type="Proteomes" id="UP000327013"/>
    </source>
</evidence>
<dbReference type="EMBL" id="VIBQ01000009">
    <property type="protein sequence ID" value="KAB8336855.1"/>
    <property type="molecule type" value="Genomic_DNA"/>
</dbReference>
<name>A0A5N6KP36_9ROSI</name>
<proteinExistence type="predicted"/>
<comment type="caution">
    <text evidence="1">The sequence shown here is derived from an EMBL/GenBank/DDBJ whole genome shotgun (WGS) entry which is preliminary data.</text>
</comment>
<reference evidence="1 2" key="1">
    <citation type="submission" date="2019-06" db="EMBL/GenBank/DDBJ databases">
        <title>A chromosomal-level reference genome of Carpinus fangiana (Coryloideae, Betulaceae).</title>
        <authorList>
            <person name="Yang X."/>
            <person name="Wang Z."/>
            <person name="Zhang L."/>
            <person name="Hao G."/>
            <person name="Liu J."/>
            <person name="Yang Y."/>
        </authorList>
    </citation>
    <scope>NUCLEOTIDE SEQUENCE [LARGE SCALE GENOMIC DNA]</scope>
    <source>
        <strain evidence="1">Cfa_2016G</strain>
        <tissue evidence="1">Leaf</tissue>
    </source>
</reference>
<keyword evidence="2" id="KW-1185">Reference proteome</keyword>
<gene>
    <name evidence="1" type="ORF">FH972_021163</name>
</gene>